<dbReference type="PANTHER" id="PTHR12835">
    <property type="entry name" value="BIOTIN PROTEIN LIGASE"/>
    <property type="match status" value="1"/>
</dbReference>
<evidence type="ECO:0000256" key="2">
    <source>
        <dbReference type="ARBA" id="ARBA00022741"/>
    </source>
</evidence>
<dbReference type="AlphaFoldDB" id="A0A5R9BTF9"/>
<dbReference type="Gene3D" id="3.30.930.10">
    <property type="entry name" value="Bira Bifunctional Protein, Domain 2"/>
    <property type="match status" value="1"/>
</dbReference>
<name>A0A5R9BTF9_9LACO</name>
<keyword evidence="5" id="KW-0804">Transcription</keyword>
<comment type="similarity">
    <text evidence="5">Belongs to the biotin--protein ligase family.</text>
</comment>
<sequence>MKWISGSEMAADLDVSRETVWKNINALKHDGHVIVSKKNMGYRYENSLNLDETVVNFYKGQVVDHVYVEEQMDSTQVTAKNFLLTNTIEKPIAFLTNHQLKGYGRRGRQFYSPESSGLYLSVILPRPKFNVNQVGLITTGVALVVSKVLEDFLDEPNLKLKWVNDIYLNGRKVAGIITEAITEIEYTSTQALVIGVGINLTTDNFPKELSEKAGAITSKKAINRNQLAAELITTIIKNWDNYLDGSLLPEYRKRSLVIGNRVTLEVGNTAVSGVVEDIDDTGNIVIKDGNGTRRSFNNGEIQKVNI</sequence>
<dbReference type="Pfam" id="PF08279">
    <property type="entry name" value="HTH_11"/>
    <property type="match status" value="1"/>
</dbReference>
<dbReference type="SUPFAM" id="SSF55681">
    <property type="entry name" value="Class II aaRS and biotin synthetases"/>
    <property type="match status" value="1"/>
</dbReference>
<dbReference type="GO" id="GO:0009249">
    <property type="term" value="P:protein lipoylation"/>
    <property type="evidence" value="ECO:0007669"/>
    <property type="project" value="UniProtKB-ARBA"/>
</dbReference>
<dbReference type="GO" id="GO:0016740">
    <property type="term" value="F:transferase activity"/>
    <property type="evidence" value="ECO:0007669"/>
    <property type="project" value="UniProtKB-ARBA"/>
</dbReference>
<keyword evidence="1 5" id="KW-0436">Ligase</keyword>
<evidence type="ECO:0000256" key="3">
    <source>
        <dbReference type="ARBA" id="ARBA00022840"/>
    </source>
</evidence>
<keyword evidence="5" id="KW-0805">Transcription regulation</keyword>
<dbReference type="PROSITE" id="PS51733">
    <property type="entry name" value="BPL_LPL_CATALYTIC"/>
    <property type="match status" value="1"/>
</dbReference>
<proteinExistence type="inferred from homology"/>
<dbReference type="CDD" id="cd16442">
    <property type="entry name" value="BPL"/>
    <property type="match status" value="1"/>
</dbReference>
<dbReference type="EC" id="6.3.4.15" evidence="5"/>
<dbReference type="GO" id="GO:0006355">
    <property type="term" value="P:regulation of DNA-templated transcription"/>
    <property type="evidence" value="ECO:0007669"/>
    <property type="project" value="UniProtKB-UniRule"/>
</dbReference>
<dbReference type="Pfam" id="PF03099">
    <property type="entry name" value="BPL_LplA_LipB"/>
    <property type="match status" value="1"/>
</dbReference>
<keyword evidence="3 5" id="KW-0067">ATP-binding</keyword>
<dbReference type="GO" id="GO:0004077">
    <property type="term" value="F:biotin--[biotin carboxyl-carrier protein] ligase activity"/>
    <property type="evidence" value="ECO:0007669"/>
    <property type="project" value="UniProtKB-UniRule"/>
</dbReference>
<evidence type="ECO:0000256" key="4">
    <source>
        <dbReference type="ARBA" id="ARBA00023267"/>
    </source>
</evidence>
<dbReference type="InterPro" id="IPR030855">
    <property type="entry name" value="Bifunct_BirA"/>
</dbReference>
<dbReference type="HAMAP" id="MF_00978">
    <property type="entry name" value="Bifunct_BirA"/>
    <property type="match status" value="1"/>
</dbReference>
<evidence type="ECO:0000256" key="1">
    <source>
        <dbReference type="ARBA" id="ARBA00022598"/>
    </source>
</evidence>
<evidence type="ECO:0000256" key="5">
    <source>
        <dbReference type="HAMAP-Rule" id="MF_00978"/>
    </source>
</evidence>
<dbReference type="SUPFAM" id="SSF50037">
    <property type="entry name" value="C-terminal domain of transcriptional repressors"/>
    <property type="match status" value="1"/>
</dbReference>
<dbReference type="PANTHER" id="PTHR12835:SF5">
    <property type="entry name" value="BIOTIN--PROTEIN LIGASE"/>
    <property type="match status" value="1"/>
</dbReference>
<feature type="DNA-binding region" description="H-T-H motif" evidence="5">
    <location>
        <begin position="6"/>
        <end position="25"/>
    </location>
</feature>
<feature type="binding site" evidence="5">
    <location>
        <position position="172"/>
    </location>
    <ligand>
        <name>biotin</name>
        <dbReference type="ChEBI" id="CHEBI:57586"/>
    </ligand>
</feature>
<dbReference type="InterPro" id="IPR004143">
    <property type="entry name" value="BPL_LPL_catalytic"/>
</dbReference>
<dbReference type="InterPro" id="IPR003142">
    <property type="entry name" value="BPL_C"/>
</dbReference>
<dbReference type="Pfam" id="PF02237">
    <property type="entry name" value="BPL_C"/>
    <property type="match status" value="1"/>
</dbReference>
<keyword evidence="5" id="KW-0238">DNA-binding</keyword>
<dbReference type="InterPro" id="IPR036390">
    <property type="entry name" value="WH_DNA-bd_sf"/>
</dbReference>
<comment type="function">
    <text evidence="5">Acts both as a biotin--[acetyl-CoA-carboxylase] ligase and a repressor.</text>
</comment>
<dbReference type="GO" id="GO:0003677">
    <property type="term" value="F:DNA binding"/>
    <property type="evidence" value="ECO:0007669"/>
    <property type="project" value="UniProtKB-UniRule"/>
</dbReference>
<gene>
    <name evidence="5" type="primary">birA</name>
    <name evidence="7" type="ORF">FEZ51_09125</name>
</gene>
<keyword evidence="4 5" id="KW-0092">Biotin</keyword>
<accession>A0A5R9BTF9</accession>
<comment type="caution">
    <text evidence="7">The sequence shown here is derived from an EMBL/GenBank/DDBJ whole genome shotgun (WGS) entry which is preliminary data.</text>
</comment>
<dbReference type="InterPro" id="IPR036388">
    <property type="entry name" value="WH-like_DNA-bd_sf"/>
</dbReference>
<dbReference type="InterPro" id="IPR004408">
    <property type="entry name" value="Biotin_CoA_COase_ligase"/>
</dbReference>
<keyword evidence="5" id="KW-0678">Repressor</keyword>
<dbReference type="GO" id="GO:0005524">
    <property type="term" value="F:ATP binding"/>
    <property type="evidence" value="ECO:0007669"/>
    <property type="project" value="UniProtKB-UniRule"/>
</dbReference>
<dbReference type="EMBL" id="VBTH01000021">
    <property type="protein sequence ID" value="TLQ03503.1"/>
    <property type="molecule type" value="Genomic_DNA"/>
</dbReference>
<reference evidence="7 8" key="1">
    <citation type="submission" date="2019-05" db="EMBL/GenBank/DDBJ databases">
        <title>The metagenome of a microbial culture collection derived from dairy environment covers the genomic content of the human microbiome.</title>
        <authorList>
            <person name="Roder T."/>
            <person name="Wuthrich D."/>
            <person name="Sattari Z."/>
            <person name="Von Ah U."/>
            <person name="Bar C."/>
            <person name="Ronchi F."/>
            <person name="Macpherson A.J."/>
            <person name="Ganal-Vonarburg S.C."/>
            <person name="Bruggmann R."/>
            <person name="Vergeres G."/>
        </authorList>
    </citation>
    <scope>NUCLEOTIDE SEQUENCE [LARGE SCALE GENOMIC DNA]</scope>
    <source>
        <strain evidence="7 8">FAM 18815</strain>
    </source>
</reference>
<dbReference type="NCBIfam" id="TIGR00121">
    <property type="entry name" value="birA_ligase"/>
    <property type="match status" value="1"/>
</dbReference>
<dbReference type="Gene3D" id="1.10.10.10">
    <property type="entry name" value="Winged helix-like DNA-binding domain superfamily/Winged helix DNA-binding domain"/>
    <property type="match status" value="1"/>
</dbReference>
<dbReference type="InterPro" id="IPR013196">
    <property type="entry name" value="HTH_11"/>
</dbReference>
<feature type="binding site" evidence="5">
    <location>
        <position position="99"/>
    </location>
    <ligand>
        <name>biotin</name>
        <dbReference type="ChEBI" id="CHEBI:57586"/>
    </ligand>
</feature>
<dbReference type="InterPro" id="IPR045864">
    <property type="entry name" value="aa-tRNA-synth_II/BPL/LPL"/>
</dbReference>
<dbReference type="InterPro" id="IPR008988">
    <property type="entry name" value="Transcriptional_repressor_C"/>
</dbReference>
<organism evidence="7 8">
    <name type="scientific">Pediococcus stilesii</name>
    <dbReference type="NCBI Taxonomy" id="331679"/>
    <lineage>
        <taxon>Bacteria</taxon>
        <taxon>Bacillati</taxon>
        <taxon>Bacillota</taxon>
        <taxon>Bacilli</taxon>
        <taxon>Lactobacillales</taxon>
        <taxon>Lactobacillaceae</taxon>
        <taxon>Pediococcus</taxon>
    </lineage>
</organism>
<evidence type="ECO:0000313" key="8">
    <source>
        <dbReference type="Proteomes" id="UP000305541"/>
    </source>
</evidence>
<dbReference type="GO" id="GO:0005737">
    <property type="term" value="C:cytoplasm"/>
    <property type="evidence" value="ECO:0007669"/>
    <property type="project" value="TreeGrafter"/>
</dbReference>
<comment type="catalytic activity">
    <reaction evidence="5">
        <text>biotin + L-lysyl-[protein] + ATP = N(6)-biotinyl-L-lysyl-[protein] + AMP + diphosphate + H(+)</text>
        <dbReference type="Rhea" id="RHEA:11756"/>
        <dbReference type="Rhea" id="RHEA-COMP:9752"/>
        <dbReference type="Rhea" id="RHEA-COMP:10505"/>
        <dbReference type="ChEBI" id="CHEBI:15378"/>
        <dbReference type="ChEBI" id="CHEBI:29969"/>
        <dbReference type="ChEBI" id="CHEBI:30616"/>
        <dbReference type="ChEBI" id="CHEBI:33019"/>
        <dbReference type="ChEBI" id="CHEBI:57586"/>
        <dbReference type="ChEBI" id="CHEBI:83144"/>
        <dbReference type="ChEBI" id="CHEBI:456215"/>
        <dbReference type="EC" id="6.3.4.15"/>
    </reaction>
</comment>
<comment type="caution">
    <text evidence="5">Lacks conserved residue(s) required for the propagation of feature annotation.</text>
</comment>
<dbReference type="Proteomes" id="UP000305541">
    <property type="component" value="Unassembled WGS sequence"/>
</dbReference>
<evidence type="ECO:0000313" key="7">
    <source>
        <dbReference type="EMBL" id="TLQ03503.1"/>
    </source>
</evidence>
<dbReference type="SUPFAM" id="SSF46785">
    <property type="entry name" value="Winged helix' DNA-binding domain"/>
    <property type="match status" value="1"/>
</dbReference>
<feature type="domain" description="BPL/LPL catalytic" evidence="6">
    <location>
        <begin position="60"/>
        <end position="243"/>
    </location>
</feature>
<dbReference type="OrthoDB" id="9807064at2"/>
<dbReference type="Gene3D" id="2.30.30.100">
    <property type="match status" value="1"/>
</dbReference>
<protein>
    <recommendedName>
        <fullName evidence="5">Bifunctional ligase/repressor BirA</fullName>
    </recommendedName>
    <alternativeName>
        <fullName evidence="5">Biotin--[acetyl-CoA-carboxylase] ligase</fullName>
        <ecNumber evidence="5">6.3.4.15</ecNumber>
    </alternativeName>
    <alternativeName>
        <fullName evidence="5">Biotin--protein ligase</fullName>
    </alternativeName>
    <alternativeName>
        <fullName evidence="5">Biotin-[acetyl-CoA carboxylase] synthetase</fullName>
    </alternativeName>
</protein>
<evidence type="ECO:0000259" key="6">
    <source>
        <dbReference type="PROSITE" id="PS51733"/>
    </source>
</evidence>
<keyword evidence="2 5" id="KW-0547">Nucleotide-binding</keyword>